<keyword evidence="1" id="KW-1133">Transmembrane helix</keyword>
<accession>A0A0N7H088</accession>
<reference evidence="2 3" key="2">
    <citation type="journal article" date="2018" name="Nature">
        <title>Mutant phenotypes for thousands of bacterial genes of unknown function.</title>
        <authorList>
            <person name="Price M.N."/>
            <person name="Wetmore K.M."/>
            <person name="Waters R.J."/>
            <person name="Callaghan M."/>
            <person name="Ray J."/>
            <person name="Liu H."/>
            <person name="Kuehl J.V."/>
            <person name="Melnyk R.A."/>
            <person name="Lamson J.S."/>
            <person name="Suh Y."/>
            <person name="Carlson H.K."/>
            <person name="Esquivel Z."/>
            <person name="Sadeeshkumar H."/>
            <person name="Chakraborty R."/>
            <person name="Zane G.M."/>
            <person name="Rubin B.E."/>
            <person name="Wall J.D."/>
            <person name="Visel A."/>
            <person name="Bristow J."/>
            <person name="Blow M.J."/>
            <person name="Arkin A.P."/>
            <person name="Deutschbauer A.M."/>
        </authorList>
    </citation>
    <scope>NUCLEOTIDE SEQUENCE [LARGE SCALE GENOMIC DNA]</scope>
    <source>
        <strain evidence="2 3">FW300-N2E3</strain>
    </source>
</reference>
<protein>
    <submittedName>
        <fullName evidence="2">Uncharacterized protein</fullName>
    </submittedName>
</protein>
<dbReference type="RefSeq" id="WP_054595788.1">
    <property type="nucleotide sequence ID" value="NZ_CP012830.1"/>
</dbReference>
<evidence type="ECO:0000313" key="3">
    <source>
        <dbReference type="Proteomes" id="UP000066487"/>
    </source>
</evidence>
<dbReference type="Proteomes" id="UP000066487">
    <property type="component" value="Chromosome"/>
</dbReference>
<keyword evidence="1" id="KW-0812">Transmembrane</keyword>
<sequence>MKKLITQRLIDHRIYWAIKKRLNSYLLKARSKKYNTTNYFNSEAQNFRILRSTLSETLWLVIAAIVFAVVLQKTNAYTTPYFEHIGLSVPNDGDYVTFLSAVGGIGGVFIGLYYAALSSVGSAIYAKVPNNIRDLLTQERSGTVYMRFLSTLTLLCITLITFRVCGLPRIIAAVPIVGLLAGAGVVAFVKLGKNAFNLFDPTALSHHVFEDIQKSLSLVQVNGYRWSDPAFQNHAYKKASRSIETLRLLIEIAVKETHQNGRSLVKLICYTLDFLSNYELMKKNIPSNSYWYPEQFKHKDWYATPGYNVKIAHITGTSLQPDMVRRHHWIEEQLHPYILRSLSVNLAEGRHLEAMQVLSKIESYVSVLAYTGDITKAFDLIDQISKTAIEAFALEPEKPKLAKIETLSIIEAIATLPISIALNMAQHVSNNSRAILSEKTSKINWHTKSSIYAQNIPTHLIPQTEWLQTRIDFEKTTERRIISPSWYQLEIILLAEAKTLAKYIEEFPKRSKKYYNNLAEELQKLPNPWLYAAAQSREHEFWHKAERTVELLSNNWLEIENKRLIQGLPWPIVDISITEQSLHSNQKALIKAMAAQGIILADAEVPPEYPDYAGQFLHITGEALFSALCSNDASLIKNLFGIYILGCFSRFERLKPKNGETENAEHKLHIASAAIMDLMELSGYAKLLSELHQNIKIWENVKDTWNHLIKDEQGKTITAYLNLIIKFSRAAYAIPHRSELRFEWEREINSLLEKIPREEVQANHDFFLERVAVHPSKLVQFSAKDRYQHLPSGLNIFIVFFFIELEGQENFELDWEQRDLLKLVEKDRKVQGGENL</sequence>
<dbReference type="OrthoDB" id="1391923at2"/>
<feature type="transmembrane region" description="Helical" evidence="1">
    <location>
        <begin position="57"/>
        <end position="75"/>
    </location>
</feature>
<reference evidence="3" key="1">
    <citation type="submission" date="2015-09" db="EMBL/GenBank/DDBJ databases">
        <title>Whole genome sequence of Pseudomonas fluorescens FW300-N2E3.</title>
        <authorList>
            <person name="Ray J."/>
            <person name="Melnyk R."/>
            <person name="Deutschbauer A."/>
        </authorList>
    </citation>
    <scope>NUCLEOTIDE SEQUENCE [LARGE SCALE GENOMIC DNA]</scope>
    <source>
        <strain evidence="3">FW300-N2E3</strain>
    </source>
</reference>
<feature type="transmembrane region" description="Helical" evidence="1">
    <location>
        <begin position="95"/>
        <end position="124"/>
    </location>
</feature>
<dbReference type="EMBL" id="CP012830">
    <property type="protein sequence ID" value="ALI02460.1"/>
    <property type="molecule type" value="Genomic_DNA"/>
</dbReference>
<dbReference type="AlphaFoldDB" id="A0A0N7H088"/>
<feature type="transmembrane region" description="Helical" evidence="1">
    <location>
        <begin position="170"/>
        <end position="189"/>
    </location>
</feature>
<gene>
    <name evidence="2" type="ORF">AO353_15770</name>
</gene>
<keyword evidence="1" id="KW-0472">Membrane</keyword>
<proteinExistence type="predicted"/>
<evidence type="ECO:0000256" key="1">
    <source>
        <dbReference type="SAM" id="Phobius"/>
    </source>
</evidence>
<organism evidence="2 3">
    <name type="scientific">Pseudomonas fluorescens</name>
    <dbReference type="NCBI Taxonomy" id="294"/>
    <lineage>
        <taxon>Bacteria</taxon>
        <taxon>Pseudomonadati</taxon>
        <taxon>Pseudomonadota</taxon>
        <taxon>Gammaproteobacteria</taxon>
        <taxon>Pseudomonadales</taxon>
        <taxon>Pseudomonadaceae</taxon>
        <taxon>Pseudomonas</taxon>
    </lineage>
</organism>
<evidence type="ECO:0000313" key="2">
    <source>
        <dbReference type="EMBL" id="ALI02460.1"/>
    </source>
</evidence>
<name>A0A0N7H088_PSEFL</name>